<protein>
    <submittedName>
        <fullName evidence="1">Uncharacterized protein</fullName>
    </submittedName>
</protein>
<dbReference type="EMBL" id="CP136862">
    <property type="protein sequence ID" value="WOJ89901.1"/>
    <property type="molecule type" value="Genomic_DNA"/>
</dbReference>
<evidence type="ECO:0000313" key="1">
    <source>
        <dbReference type="EMBL" id="WOJ89901.1"/>
    </source>
</evidence>
<evidence type="ECO:0000313" key="2">
    <source>
        <dbReference type="Proteomes" id="UP001626536"/>
    </source>
</evidence>
<keyword evidence="2" id="KW-1185">Reference proteome</keyword>
<dbReference type="Proteomes" id="UP001626536">
    <property type="component" value="Chromosome"/>
</dbReference>
<accession>A0ABZ0HSW2</accession>
<dbReference type="RefSeq" id="WP_407339347.1">
    <property type="nucleotide sequence ID" value="NZ_CP136862.1"/>
</dbReference>
<reference evidence="1 2" key="1">
    <citation type="submission" date="2023-10" db="EMBL/GenBank/DDBJ databases">
        <title>Novel methanotroph of the genus Methylocapsa from a subarctic wetland.</title>
        <authorList>
            <person name="Belova S.E."/>
            <person name="Oshkin I.Y."/>
            <person name="Miroshnikov K."/>
            <person name="Dedysh S.N."/>
        </authorList>
    </citation>
    <scope>NUCLEOTIDE SEQUENCE [LARGE SCALE GENOMIC DNA]</scope>
    <source>
        <strain evidence="1 2">RX1</strain>
    </source>
</reference>
<name>A0ABZ0HSW2_9HYPH</name>
<gene>
    <name evidence="1" type="ORF">RZS28_00875</name>
</gene>
<organism evidence="1 2">
    <name type="scientific">Methylocapsa polymorpha</name>
    <dbReference type="NCBI Taxonomy" id="3080828"/>
    <lineage>
        <taxon>Bacteria</taxon>
        <taxon>Pseudomonadati</taxon>
        <taxon>Pseudomonadota</taxon>
        <taxon>Alphaproteobacteria</taxon>
        <taxon>Hyphomicrobiales</taxon>
        <taxon>Beijerinckiaceae</taxon>
        <taxon>Methylocapsa</taxon>
    </lineage>
</organism>
<sequence>MPKFSSFAGLGAAFVALAEELHHHKLAAMEKACTILEDDAKDAIGTYRYKWPQLAESTQEERARLGYAPN</sequence>
<proteinExistence type="predicted"/>